<sequence>MTRNRLLIGLAAALACLALAATCSAGEAKGSADEKGFVTLFNGKDLTGWKTTGNWFAEKDGVLAIKPRPGEKGWQRYDAYLRAEKQYGDFVLDLEFKLPKGGNSGVFVRVKDPKNPVATGIEVQINDTHGKKKVGAHDCGGIIGTVGPTKNMAKPAGEWNRMV</sequence>
<dbReference type="AlphaFoldDB" id="X0S5G1"/>
<comment type="caution">
    <text evidence="2">The sequence shown here is derived from an EMBL/GenBank/DDBJ whole genome shotgun (WGS) entry which is preliminary data.</text>
</comment>
<evidence type="ECO:0000313" key="2">
    <source>
        <dbReference type="EMBL" id="GAF70446.1"/>
    </source>
</evidence>
<dbReference type="EMBL" id="BARS01003938">
    <property type="protein sequence ID" value="GAF70446.1"/>
    <property type="molecule type" value="Genomic_DNA"/>
</dbReference>
<gene>
    <name evidence="2" type="ORF">S01H1_07655</name>
</gene>
<proteinExistence type="predicted"/>
<organism evidence="2">
    <name type="scientific">marine sediment metagenome</name>
    <dbReference type="NCBI Taxonomy" id="412755"/>
    <lineage>
        <taxon>unclassified sequences</taxon>
        <taxon>metagenomes</taxon>
        <taxon>ecological metagenomes</taxon>
    </lineage>
</organism>
<dbReference type="PROSITE" id="PS51257">
    <property type="entry name" value="PROKAR_LIPOPROTEIN"/>
    <property type="match status" value="1"/>
</dbReference>
<reference evidence="2" key="1">
    <citation type="journal article" date="2014" name="Front. Microbiol.">
        <title>High frequency of phylogenetically diverse reductive dehalogenase-homologous genes in deep subseafloor sedimentary metagenomes.</title>
        <authorList>
            <person name="Kawai M."/>
            <person name="Futagami T."/>
            <person name="Toyoda A."/>
            <person name="Takaki Y."/>
            <person name="Nishi S."/>
            <person name="Hori S."/>
            <person name="Arai W."/>
            <person name="Tsubouchi T."/>
            <person name="Morono Y."/>
            <person name="Uchiyama I."/>
            <person name="Ito T."/>
            <person name="Fujiyama A."/>
            <person name="Inagaki F."/>
            <person name="Takami H."/>
        </authorList>
    </citation>
    <scope>NUCLEOTIDE SEQUENCE</scope>
    <source>
        <strain evidence="2">Expedition CK06-06</strain>
    </source>
</reference>
<name>X0S5G1_9ZZZZ</name>
<dbReference type="InterPro" id="IPR010496">
    <property type="entry name" value="AL/BT2_dom"/>
</dbReference>
<dbReference type="GO" id="GO:0016787">
    <property type="term" value="F:hydrolase activity"/>
    <property type="evidence" value="ECO:0007669"/>
    <property type="project" value="InterPro"/>
</dbReference>
<protein>
    <recommendedName>
        <fullName evidence="1">3-keto-alpha-glucoside-1,2-lyase/3-keto-2-hydroxy-glucal hydratase domain-containing protein</fullName>
    </recommendedName>
</protein>
<feature type="domain" description="3-keto-alpha-glucoside-1,2-lyase/3-keto-2-hydroxy-glucal hydratase" evidence="1">
    <location>
        <begin position="36"/>
        <end position="162"/>
    </location>
</feature>
<feature type="non-terminal residue" evidence="2">
    <location>
        <position position="163"/>
    </location>
</feature>
<dbReference type="Pfam" id="PF06439">
    <property type="entry name" value="3keto-disac_hyd"/>
    <property type="match status" value="1"/>
</dbReference>
<dbReference type="Gene3D" id="2.60.120.560">
    <property type="entry name" value="Exo-inulinase, domain 1"/>
    <property type="match status" value="1"/>
</dbReference>
<accession>X0S5G1</accession>
<evidence type="ECO:0000259" key="1">
    <source>
        <dbReference type="Pfam" id="PF06439"/>
    </source>
</evidence>